<feature type="region of interest" description="Disordered" evidence="1">
    <location>
        <begin position="1"/>
        <end position="22"/>
    </location>
</feature>
<dbReference type="InterPro" id="IPR021122">
    <property type="entry name" value="RNA_ligase_dom_REL/Rnl2"/>
</dbReference>
<dbReference type="Gene3D" id="3.30.470.30">
    <property type="entry name" value="DNA ligase/mRNA capping enzyme"/>
    <property type="match status" value="1"/>
</dbReference>
<dbReference type="RefSeq" id="WP_121247437.1">
    <property type="nucleotide sequence ID" value="NZ_RBIL01000001.1"/>
</dbReference>
<sequence>MERTKYPRTWHLPDSPNRGADGDHAYADYATFTGREVVVTEKLDGENTTIYADGYTHARSVSSGYHATRTWVRALAGRVGYELPAGWRICGENTYGRHSIEYDRLPSYFQLFAVYDAEDRCLSWDDTAAWAERLQVDLVPLLYRGLFDRVRVLSLLAGASAFGPEREGVVVRWADAFAVAEHQRAVGKLVRKDHVKTDQHWMSGAVVPNGLAS</sequence>
<name>A0A660LD03_9ACTN</name>
<dbReference type="EMBL" id="RBIL01000001">
    <property type="protein sequence ID" value="RKQ90581.1"/>
    <property type="molecule type" value="Genomic_DNA"/>
</dbReference>
<dbReference type="InterPro" id="IPR052732">
    <property type="entry name" value="Cell-binding_unc_protein"/>
</dbReference>
<dbReference type="AlphaFoldDB" id="A0A660LD03"/>
<evidence type="ECO:0000256" key="1">
    <source>
        <dbReference type="SAM" id="MobiDB-lite"/>
    </source>
</evidence>
<dbReference type="PANTHER" id="PTHR43883">
    <property type="entry name" value="SLR0207 PROTEIN"/>
    <property type="match status" value="1"/>
</dbReference>
<dbReference type="PANTHER" id="PTHR43883:SF1">
    <property type="entry name" value="GLUCONOKINASE"/>
    <property type="match status" value="1"/>
</dbReference>
<comment type="caution">
    <text evidence="3">The sequence shown here is derived from an EMBL/GenBank/DDBJ whole genome shotgun (WGS) entry which is preliminary data.</text>
</comment>
<feature type="domain" description="RNA ligase" evidence="2">
    <location>
        <begin position="35"/>
        <end position="190"/>
    </location>
</feature>
<keyword evidence="3" id="KW-0436">Ligase</keyword>
<evidence type="ECO:0000259" key="2">
    <source>
        <dbReference type="Pfam" id="PF09414"/>
    </source>
</evidence>
<dbReference type="GO" id="GO:0016874">
    <property type="term" value="F:ligase activity"/>
    <property type="evidence" value="ECO:0007669"/>
    <property type="project" value="UniProtKB-KW"/>
</dbReference>
<dbReference type="Pfam" id="PF09414">
    <property type="entry name" value="RNA_ligase"/>
    <property type="match status" value="1"/>
</dbReference>
<keyword evidence="4" id="KW-1185">Reference proteome</keyword>
<evidence type="ECO:0000313" key="3">
    <source>
        <dbReference type="EMBL" id="RKQ90581.1"/>
    </source>
</evidence>
<proteinExistence type="predicted"/>
<protein>
    <submittedName>
        <fullName evidence="3">RNA ligase</fullName>
    </submittedName>
</protein>
<dbReference type="OrthoDB" id="255834at2"/>
<reference evidence="3 4" key="1">
    <citation type="submission" date="2018-10" db="EMBL/GenBank/DDBJ databases">
        <title>Genomic Encyclopedia of Archaeal and Bacterial Type Strains, Phase II (KMG-II): from individual species to whole genera.</title>
        <authorList>
            <person name="Goeker M."/>
        </authorList>
    </citation>
    <scope>NUCLEOTIDE SEQUENCE [LARGE SCALE GENOMIC DNA]</scope>
    <source>
        <strain evidence="3 4">DSM 14954</strain>
    </source>
</reference>
<evidence type="ECO:0000313" key="4">
    <source>
        <dbReference type="Proteomes" id="UP000278962"/>
    </source>
</evidence>
<accession>A0A660LD03</accession>
<organism evidence="3 4">
    <name type="scientific">Solirubrobacter pauli</name>
    <dbReference type="NCBI Taxonomy" id="166793"/>
    <lineage>
        <taxon>Bacteria</taxon>
        <taxon>Bacillati</taxon>
        <taxon>Actinomycetota</taxon>
        <taxon>Thermoleophilia</taxon>
        <taxon>Solirubrobacterales</taxon>
        <taxon>Solirubrobacteraceae</taxon>
        <taxon>Solirubrobacter</taxon>
    </lineage>
</organism>
<gene>
    <name evidence="3" type="ORF">C8N24_0393</name>
</gene>
<dbReference type="Proteomes" id="UP000278962">
    <property type="component" value="Unassembled WGS sequence"/>
</dbReference>
<dbReference type="SUPFAM" id="SSF56091">
    <property type="entry name" value="DNA ligase/mRNA capping enzyme, catalytic domain"/>
    <property type="match status" value="1"/>
</dbReference>